<dbReference type="PROSITE" id="PS50110">
    <property type="entry name" value="RESPONSE_REGULATORY"/>
    <property type="match status" value="1"/>
</dbReference>
<dbReference type="SUPFAM" id="SSF109604">
    <property type="entry name" value="HD-domain/PDEase-like"/>
    <property type="match status" value="1"/>
</dbReference>
<feature type="modified residue" description="4-aspartylphosphate" evidence="3">
    <location>
        <position position="55"/>
    </location>
</feature>
<sequence length="508" mass="56817">MELLSNILFVDDDEDILGVYQLAIQDESVNIHTASNGFDACKIVEDCQIDIAFIDLMMPGLNGIETLKRLKDINHDIDIVMLTAYGSIETAIEAMREGAYDYLHKPLEMEKLRTTIKNILQKRHLSFNLDKKIAELSAIHEATRILSSTTDFNDISGVIMATIVRVMHADEGSLMLLDKTKDELYITVSKGINEEIVKTQRIKRGEDVAGWVLEHNEPVLVVGSAANDPRFIDINNHHDVTSCMCVPLRMKDGVIGILRMNRIKTRVSFTMDDLMLTSIFAAEIGGAIERSKTYATLEEKMAELTDLNVQLKKLFLNTVKALSSAIDAKDPYTMGHSSQVQKHAIAIADELGFSLEEKNLIGIVGLLHDIGKIGIKDGILSKPGALEREEWEMIKEHPDIGAKIVKHIDMFTDVAEIILHHHERYDGRGYPHGLKGEQIPFKSRILSVADSFDAMVSKRPYRDSMPRKKAIMEVKAGSGTQFDPVVVDAFLRVLEREDAAIRAIEELG</sequence>
<dbReference type="InterPro" id="IPR029016">
    <property type="entry name" value="GAF-like_dom_sf"/>
</dbReference>
<evidence type="ECO:0000256" key="3">
    <source>
        <dbReference type="PROSITE-ProRule" id="PRU00169"/>
    </source>
</evidence>
<reference evidence="6 7" key="1">
    <citation type="journal article" date="2016" name="Environ. Microbiol.">
        <title>Genomic resolution of a cold subsurface aquifer community provides metabolic insights for novel microbes adapted to high CO concentrations.</title>
        <authorList>
            <person name="Probst A.J."/>
            <person name="Castelle C.J."/>
            <person name="Singh A."/>
            <person name="Brown C.T."/>
            <person name="Anantharaman K."/>
            <person name="Sharon I."/>
            <person name="Hug L.A."/>
            <person name="Burstein D."/>
            <person name="Emerson J.B."/>
            <person name="Thomas B.C."/>
            <person name="Banfield J.F."/>
        </authorList>
    </citation>
    <scope>NUCLEOTIDE SEQUENCE [LARGE SCALE GENOMIC DNA]</scope>
    <source>
        <strain evidence="6">CG2_30_40_21</strain>
    </source>
</reference>
<dbReference type="InterPro" id="IPR037522">
    <property type="entry name" value="HD_GYP_dom"/>
</dbReference>
<dbReference type="PANTHER" id="PTHR45228:SF1">
    <property type="entry name" value="CYCLIC DI-GMP PHOSPHODIESTERASE TM_0186"/>
    <property type="match status" value="1"/>
</dbReference>
<dbReference type="AlphaFoldDB" id="A0A1J5E2S2"/>
<dbReference type="Proteomes" id="UP000183085">
    <property type="component" value="Unassembled WGS sequence"/>
</dbReference>
<evidence type="ECO:0000256" key="1">
    <source>
        <dbReference type="ARBA" id="ARBA00022679"/>
    </source>
</evidence>
<keyword evidence="3" id="KW-0597">Phosphoprotein</keyword>
<dbReference type="Gene3D" id="3.30.450.40">
    <property type="match status" value="1"/>
</dbReference>
<dbReference type="GO" id="GO:0000160">
    <property type="term" value="P:phosphorelay signal transduction system"/>
    <property type="evidence" value="ECO:0007669"/>
    <property type="project" value="InterPro"/>
</dbReference>
<dbReference type="SMART" id="SM00065">
    <property type="entry name" value="GAF"/>
    <property type="match status" value="1"/>
</dbReference>
<evidence type="ECO:0000259" key="4">
    <source>
        <dbReference type="PROSITE" id="PS50110"/>
    </source>
</evidence>
<dbReference type="Pfam" id="PF01590">
    <property type="entry name" value="GAF"/>
    <property type="match status" value="1"/>
</dbReference>
<protein>
    <recommendedName>
        <fullName evidence="8">Phosphohydrolase</fullName>
    </recommendedName>
</protein>
<proteinExistence type="predicted"/>
<dbReference type="Gene3D" id="3.40.50.2300">
    <property type="match status" value="1"/>
</dbReference>
<evidence type="ECO:0000313" key="7">
    <source>
        <dbReference type="Proteomes" id="UP000183085"/>
    </source>
</evidence>
<dbReference type="SUPFAM" id="SSF55781">
    <property type="entry name" value="GAF domain-like"/>
    <property type="match status" value="1"/>
</dbReference>
<feature type="domain" description="HD-GYP" evidence="5">
    <location>
        <begin position="311"/>
        <end position="506"/>
    </location>
</feature>
<dbReference type="CDD" id="cd00077">
    <property type="entry name" value="HDc"/>
    <property type="match status" value="1"/>
</dbReference>
<dbReference type="PANTHER" id="PTHR45228">
    <property type="entry name" value="CYCLIC DI-GMP PHOSPHODIESTERASE TM_0186-RELATED"/>
    <property type="match status" value="1"/>
</dbReference>
<dbReference type="Gene3D" id="1.10.3210.10">
    <property type="entry name" value="Hypothetical protein af1432"/>
    <property type="match status" value="1"/>
</dbReference>
<accession>A0A1J5E2S2</accession>
<dbReference type="InterPro" id="IPR052020">
    <property type="entry name" value="Cyclic_di-GMP/3'3'-cGAMP_PDE"/>
</dbReference>
<dbReference type="STRING" id="1817895.AUJ95_06140"/>
<dbReference type="InterPro" id="IPR011006">
    <property type="entry name" value="CheY-like_superfamily"/>
</dbReference>
<dbReference type="Pfam" id="PF00072">
    <property type="entry name" value="Response_reg"/>
    <property type="match status" value="1"/>
</dbReference>
<dbReference type="GO" id="GO:0016301">
    <property type="term" value="F:kinase activity"/>
    <property type="evidence" value="ECO:0007669"/>
    <property type="project" value="UniProtKB-KW"/>
</dbReference>
<dbReference type="SUPFAM" id="SSF52172">
    <property type="entry name" value="CheY-like"/>
    <property type="match status" value="1"/>
</dbReference>
<dbReference type="SMART" id="SM00471">
    <property type="entry name" value="HDc"/>
    <property type="match status" value="1"/>
</dbReference>
<comment type="caution">
    <text evidence="6">The sequence shown here is derived from an EMBL/GenBank/DDBJ whole genome shotgun (WGS) entry which is preliminary data.</text>
</comment>
<feature type="domain" description="Response regulatory" evidence="4">
    <location>
        <begin position="6"/>
        <end position="120"/>
    </location>
</feature>
<name>A0A1J5E2S2_9BACT</name>
<evidence type="ECO:0008006" key="8">
    <source>
        <dbReference type="Google" id="ProtNLM"/>
    </source>
</evidence>
<organism evidence="6 7">
    <name type="scientific">Candidatus Desantisbacteria bacterium CG2_30_40_21</name>
    <dbReference type="NCBI Taxonomy" id="1817895"/>
    <lineage>
        <taxon>Bacteria</taxon>
        <taxon>Candidatus Desantisiibacteriota</taxon>
    </lineage>
</organism>
<dbReference type="InterPro" id="IPR003018">
    <property type="entry name" value="GAF"/>
</dbReference>
<dbReference type="EMBL" id="MNYI01000165">
    <property type="protein sequence ID" value="OIP38898.1"/>
    <property type="molecule type" value="Genomic_DNA"/>
</dbReference>
<keyword evidence="1" id="KW-0808">Transferase</keyword>
<evidence type="ECO:0000256" key="2">
    <source>
        <dbReference type="ARBA" id="ARBA00022777"/>
    </source>
</evidence>
<dbReference type="InterPro" id="IPR006675">
    <property type="entry name" value="HDIG_dom"/>
</dbReference>
<keyword evidence="2" id="KW-0418">Kinase</keyword>
<dbReference type="InterPro" id="IPR003607">
    <property type="entry name" value="HD/PDEase_dom"/>
</dbReference>
<evidence type="ECO:0000313" key="6">
    <source>
        <dbReference type="EMBL" id="OIP38898.1"/>
    </source>
</evidence>
<dbReference type="Pfam" id="PF13487">
    <property type="entry name" value="HD_5"/>
    <property type="match status" value="1"/>
</dbReference>
<evidence type="ECO:0000259" key="5">
    <source>
        <dbReference type="PROSITE" id="PS51832"/>
    </source>
</evidence>
<dbReference type="SMART" id="SM00448">
    <property type="entry name" value="REC"/>
    <property type="match status" value="1"/>
</dbReference>
<dbReference type="NCBIfam" id="TIGR00277">
    <property type="entry name" value="HDIG"/>
    <property type="match status" value="1"/>
</dbReference>
<gene>
    <name evidence="6" type="ORF">AUJ95_06140</name>
</gene>
<dbReference type="InterPro" id="IPR001789">
    <property type="entry name" value="Sig_transdc_resp-reg_receiver"/>
</dbReference>
<dbReference type="PROSITE" id="PS51832">
    <property type="entry name" value="HD_GYP"/>
    <property type="match status" value="1"/>
</dbReference>